<proteinExistence type="predicted"/>
<gene>
    <name evidence="3" type="ORF">Cpir12675_000971</name>
</gene>
<accession>A0ABR3ZJQ3</accession>
<feature type="region of interest" description="Disordered" evidence="2">
    <location>
        <begin position="138"/>
        <end position="168"/>
    </location>
</feature>
<keyword evidence="4" id="KW-1185">Reference proteome</keyword>
<comment type="caution">
    <text evidence="3">The sequence shown here is derived from an EMBL/GenBank/DDBJ whole genome shotgun (WGS) entry which is preliminary data.</text>
</comment>
<evidence type="ECO:0000313" key="4">
    <source>
        <dbReference type="Proteomes" id="UP001583280"/>
    </source>
</evidence>
<feature type="compositionally biased region" description="Polar residues" evidence="2">
    <location>
        <begin position="517"/>
        <end position="527"/>
    </location>
</feature>
<feature type="compositionally biased region" description="Polar residues" evidence="2">
    <location>
        <begin position="39"/>
        <end position="49"/>
    </location>
</feature>
<feature type="compositionally biased region" description="Polar residues" evidence="2">
    <location>
        <begin position="241"/>
        <end position="251"/>
    </location>
</feature>
<organism evidence="3 4">
    <name type="scientific">Ceratocystis pirilliformis</name>
    <dbReference type="NCBI Taxonomy" id="259994"/>
    <lineage>
        <taxon>Eukaryota</taxon>
        <taxon>Fungi</taxon>
        <taxon>Dikarya</taxon>
        <taxon>Ascomycota</taxon>
        <taxon>Pezizomycotina</taxon>
        <taxon>Sordariomycetes</taxon>
        <taxon>Hypocreomycetidae</taxon>
        <taxon>Microascales</taxon>
        <taxon>Ceratocystidaceae</taxon>
        <taxon>Ceratocystis</taxon>
    </lineage>
</organism>
<dbReference type="Proteomes" id="UP001583280">
    <property type="component" value="Unassembled WGS sequence"/>
</dbReference>
<protein>
    <submittedName>
        <fullName evidence="3">Uncharacterized protein</fullName>
    </submittedName>
</protein>
<name>A0ABR3ZJQ3_9PEZI</name>
<feature type="region of interest" description="Disordered" evidence="2">
    <location>
        <begin position="747"/>
        <end position="767"/>
    </location>
</feature>
<dbReference type="PANTHER" id="PTHR13037:SF24">
    <property type="entry name" value="POLYCOMB PROTEIN PCL-RELATED"/>
    <property type="match status" value="1"/>
</dbReference>
<feature type="region of interest" description="Disordered" evidence="2">
    <location>
        <begin position="912"/>
        <end position="968"/>
    </location>
</feature>
<dbReference type="EMBL" id="JAWDJO010000013">
    <property type="protein sequence ID" value="KAL1900389.1"/>
    <property type="molecule type" value="Genomic_DNA"/>
</dbReference>
<feature type="region of interest" description="Disordered" evidence="2">
    <location>
        <begin position="820"/>
        <end position="840"/>
    </location>
</feature>
<reference evidence="3 4" key="1">
    <citation type="journal article" date="2024" name="IMA Fungus">
        <title>IMA Genome - F19 : A genome assembly and annotation guide to empower mycologists, including annotated draft genome sequences of Ceratocystis pirilliformis, Diaporthe australafricana, Fusarium ophioides, Paecilomyces lecythidis, and Sporothrix stenoceras.</title>
        <authorList>
            <person name="Aylward J."/>
            <person name="Wilson A.M."/>
            <person name="Visagie C.M."/>
            <person name="Spraker J."/>
            <person name="Barnes I."/>
            <person name="Buitendag C."/>
            <person name="Ceriani C."/>
            <person name="Del Mar Angel L."/>
            <person name="du Plessis D."/>
            <person name="Fuchs T."/>
            <person name="Gasser K."/>
            <person name="Kramer D."/>
            <person name="Li W."/>
            <person name="Munsamy K."/>
            <person name="Piso A."/>
            <person name="Price J.L."/>
            <person name="Sonnekus B."/>
            <person name="Thomas C."/>
            <person name="van der Nest A."/>
            <person name="van Dijk A."/>
            <person name="van Heerden A."/>
            <person name="van Vuuren N."/>
            <person name="Yilmaz N."/>
            <person name="Duong T.A."/>
            <person name="van der Merwe N.A."/>
            <person name="Wingfield M.J."/>
            <person name="Wingfield B.D."/>
        </authorList>
    </citation>
    <scope>NUCLEOTIDE SEQUENCE [LARGE SCALE GENOMIC DNA]</scope>
    <source>
        <strain evidence="3 4">CMW 12675</strain>
    </source>
</reference>
<feature type="region of interest" description="Disordered" evidence="2">
    <location>
        <begin position="423"/>
        <end position="506"/>
    </location>
</feature>
<feature type="compositionally biased region" description="Pro residues" evidence="2">
    <location>
        <begin position="145"/>
        <end position="161"/>
    </location>
</feature>
<sequence>MCVPPIHDSVQNKLPTSGASSSTSTACSSPGGPCSSPSDYSEGQGTPPTNVAPDIVSSAQAQAQAYMPSAESIPTKRTGLDTAPCLPEYLGSLPSLSDQVAGTSSGVSINAIIDTVTGTSAPTLVAVTSIGTDISISTSTSVNPNPNPSPSPSLSPSPSPSPSALFPVPISIPPSSGVASITPSSLHNLGNLDISTAPGTGLDTGIDAGYDKSPGLAHSPSLTATAAARVTLTPLNLSESFSRRISQTTPDIESPPTLDTPPNIESEDRPILTPVSEHLSCWHNSSSPVATFKSAFSYSPTPVSTCVSVSGHSGECSASLAVSFSRAQTLTQSQLPEPVLIKSIADVEVAITRVFPNTDVNNCRWLRLGHSFNTHFNAEADGLPILVSVGPNDMNSLLRSERLSLESEAVLLNWIAQHQPISSTSSPFHLPPTPPSSSSLGAYISALSPSSDYPSQPLPSHKRMVADPRRPAQSFPPSPSYTSLLDNKRCGHHSPPPPKGHKRSHSDALTSALYANHHQTQSLSQTPNNPPMALIPSQSYHSYSTISPSTLTHYSTIDSDLHSMFPVLQFHGRPQPDMPMYKPYNIKRNPRGITLSQIKPPLSSQERQSVDFQIGTMLRKLAKIQSPTGQFGPVTSILNGPPCQSRLCFSHAQDWTANTWELAFHRLLEGALRDSEDLYVTLPFSRIRANAERFLPMLRHVTRPSLVCVDAGIDGNTLALREEDIVRLSQSEQARMASIIKDAKSRMTSHMERSRTKRPIPMYTSAGQPSRSDVAMYDSTMTVTGLVDWSMSFFGDPLFAEVLSHCPSVDLLQGFNETPSSSGFSLNQDTTLRDDTKSPRRLTPWSSLVEDRHNAHVRILLYECYHAISRITAQFVRPKTANTATELAARRRLMQAITKLDGMDDEGLPLAICGPPMSQTKTKISPNHPRPSGEMSPAKRPRSVSSDDDDAEEGAYTRPYGFKKSPPR</sequence>
<feature type="compositionally biased region" description="Polar residues" evidence="2">
    <location>
        <begin position="820"/>
        <end position="830"/>
    </location>
</feature>
<feature type="compositionally biased region" description="Low complexity" evidence="2">
    <location>
        <begin position="15"/>
        <end position="38"/>
    </location>
</feature>
<feature type="region of interest" description="Disordered" evidence="2">
    <location>
        <begin position="241"/>
        <end position="269"/>
    </location>
</feature>
<keyword evidence="1" id="KW-0945">Host-virus interaction</keyword>
<feature type="region of interest" description="Disordered" evidence="2">
    <location>
        <begin position="517"/>
        <end position="536"/>
    </location>
</feature>
<evidence type="ECO:0000256" key="2">
    <source>
        <dbReference type="SAM" id="MobiDB-lite"/>
    </source>
</evidence>
<evidence type="ECO:0000313" key="3">
    <source>
        <dbReference type="EMBL" id="KAL1900389.1"/>
    </source>
</evidence>
<feature type="region of interest" description="Disordered" evidence="2">
    <location>
        <begin position="1"/>
        <end position="53"/>
    </location>
</feature>
<evidence type="ECO:0000256" key="1">
    <source>
        <dbReference type="ARBA" id="ARBA00022581"/>
    </source>
</evidence>
<dbReference type="PANTHER" id="PTHR13037">
    <property type="entry name" value="FORMIN"/>
    <property type="match status" value="1"/>
</dbReference>